<accession>A0AAD5P996</accession>
<gene>
    <name evidence="2" type="ORF">BDA99DRAFT_542166</name>
</gene>
<organism evidence="2 3">
    <name type="scientific">Phascolomyces articulosus</name>
    <dbReference type="NCBI Taxonomy" id="60185"/>
    <lineage>
        <taxon>Eukaryota</taxon>
        <taxon>Fungi</taxon>
        <taxon>Fungi incertae sedis</taxon>
        <taxon>Mucoromycota</taxon>
        <taxon>Mucoromycotina</taxon>
        <taxon>Mucoromycetes</taxon>
        <taxon>Mucorales</taxon>
        <taxon>Lichtheimiaceae</taxon>
        <taxon>Phascolomyces</taxon>
    </lineage>
</organism>
<feature type="transmembrane region" description="Helical" evidence="1">
    <location>
        <begin position="88"/>
        <end position="107"/>
    </location>
</feature>
<dbReference type="EMBL" id="JAIXMP010000035">
    <property type="protein sequence ID" value="KAI9249471.1"/>
    <property type="molecule type" value="Genomic_DNA"/>
</dbReference>
<feature type="transmembrane region" description="Helical" evidence="1">
    <location>
        <begin position="127"/>
        <end position="147"/>
    </location>
</feature>
<reference evidence="2" key="2">
    <citation type="submission" date="2023-02" db="EMBL/GenBank/DDBJ databases">
        <authorList>
            <consortium name="DOE Joint Genome Institute"/>
            <person name="Mondo S.J."/>
            <person name="Chang Y."/>
            <person name="Wang Y."/>
            <person name="Ahrendt S."/>
            <person name="Andreopoulos W."/>
            <person name="Barry K."/>
            <person name="Beard J."/>
            <person name="Benny G.L."/>
            <person name="Blankenship S."/>
            <person name="Bonito G."/>
            <person name="Cuomo C."/>
            <person name="Desiro A."/>
            <person name="Gervers K.A."/>
            <person name="Hundley H."/>
            <person name="Kuo A."/>
            <person name="LaButti K."/>
            <person name="Lang B.F."/>
            <person name="Lipzen A."/>
            <person name="O'Donnell K."/>
            <person name="Pangilinan J."/>
            <person name="Reynolds N."/>
            <person name="Sandor L."/>
            <person name="Smith M.W."/>
            <person name="Tsang A."/>
            <person name="Grigoriev I.V."/>
            <person name="Stajich J.E."/>
            <person name="Spatafora J.W."/>
        </authorList>
    </citation>
    <scope>NUCLEOTIDE SEQUENCE</scope>
    <source>
        <strain evidence="2">RSA 2281</strain>
    </source>
</reference>
<dbReference type="Proteomes" id="UP001209540">
    <property type="component" value="Unassembled WGS sequence"/>
</dbReference>
<keyword evidence="1" id="KW-1133">Transmembrane helix</keyword>
<comment type="caution">
    <text evidence="2">The sequence shown here is derived from an EMBL/GenBank/DDBJ whole genome shotgun (WGS) entry which is preliminary data.</text>
</comment>
<dbReference type="AlphaFoldDB" id="A0AAD5P996"/>
<proteinExistence type="predicted"/>
<feature type="transmembrane region" description="Helical" evidence="1">
    <location>
        <begin position="12"/>
        <end position="36"/>
    </location>
</feature>
<name>A0AAD5P996_9FUNG</name>
<keyword evidence="3" id="KW-1185">Reference proteome</keyword>
<feature type="transmembrane region" description="Helical" evidence="1">
    <location>
        <begin position="56"/>
        <end position="76"/>
    </location>
</feature>
<evidence type="ECO:0000256" key="1">
    <source>
        <dbReference type="SAM" id="Phobius"/>
    </source>
</evidence>
<keyword evidence="1" id="KW-0472">Membrane</keyword>
<evidence type="ECO:0000313" key="2">
    <source>
        <dbReference type="EMBL" id="KAI9249471.1"/>
    </source>
</evidence>
<reference evidence="2" key="1">
    <citation type="journal article" date="2022" name="IScience">
        <title>Evolution of zygomycete secretomes and the origins of terrestrial fungal ecologies.</title>
        <authorList>
            <person name="Chang Y."/>
            <person name="Wang Y."/>
            <person name="Mondo S."/>
            <person name="Ahrendt S."/>
            <person name="Andreopoulos W."/>
            <person name="Barry K."/>
            <person name="Beard J."/>
            <person name="Benny G.L."/>
            <person name="Blankenship S."/>
            <person name="Bonito G."/>
            <person name="Cuomo C."/>
            <person name="Desiro A."/>
            <person name="Gervers K.A."/>
            <person name="Hundley H."/>
            <person name="Kuo A."/>
            <person name="LaButti K."/>
            <person name="Lang B.F."/>
            <person name="Lipzen A."/>
            <person name="O'Donnell K."/>
            <person name="Pangilinan J."/>
            <person name="Reynolds N."/>
            <person name="Sandor L."/>
            <person name="Smith M.E."/>
            <person name="Tsang A."/>
            <person name="Grigoriev I.V."/>
            <person name="Stajich J.E."/>
            <person name="Spatafora J.W."/>
        </authorList>
    </citation>
    <scope>NUCLEOTIDE SEQUENCE</scope>
    <source>
        <strain evidence="2">RSA 2281</strain>
    </source>
</reference>
<protein>
    <submittedName>
        <fullName evidence="2">Uncharacterized protein</fullName>
    </submittedName>
</protein>
<keyword evidence="1" id="KW-0812">Transmembrane</keyword>
<sequence length="157" mass="18075">MNIMDWICQDGSLLPWTTVFTPLWVICGLLFILVIVGSWMNKVPATTKSLGEMGSTAIPFIVLPYYILVLLSILYITLRVGVIVDWSFGIVGIPYFICEVLCGRVQITYNYAPNGHNSVEFDNDYHLIINYLTIYSFRVLLWNYNFYNGKNIMVQLR</sequence>
<evidence type="ECO:0000313" key="3">
    <source>
        <dbReference type="Proteomes" id="UP001209540"/>
    </source>
</evidence>